<name>A0A7E4ZS37_PANRE</name>
<reference evidence="2" key="2">
    <citation type="submission" date="2020-10" db="UniProtKB">
        <authorList>
            <consortium name="WormBaseParasite"/>
        </authorList>
    </citation>
    <scope>IDENTIFICATION</scope>
</reference>
<protein>
    <submittedName>
        <fullName evidence="2">Uncharacterized protein</fullName>
    </submittedName>
</protein>
<evidence type="ECO:0000313" key="2">
    <source>
        <dbReference type="WBParaSite" id="Pan_g1383.t1"/>
    </source>
</evidence>
<organism evidence="1 2">
    <name type="scientific">Panagrellus redivivus</name>
    <name type="common">Microworm</name>
    <dbReference type="NCBI Taxonomy" id="6233"/>
    <lineage>
        <taxon>Eukaryota</taxon>
        <taxon>Metazoa</taxon>
        <taxon>Ecdysozoa</taxon>
        <taxon>Nematoda</taxon>
        <taxon>Chromadorea</taxon>
        <taxon>Rhabditida</taxon>
        <taxon>Tylenchina</taxon>
        <taxon>Panagrolaimomorpha</taxon>
        <taxon>Panagrolaimoidea</taxon>
        <taxon>Panagrolaimidae</taxon>
        <taxon>Panagrellus</taxon>
    </lineage>
</organism>
<keyword evidence="1" id="KW-1185">Reference proteome</keyword>
<proteinExistence type="predicted"/>
<dbReference type="Proteomes" id="UP000492821">
    <property type="component" value="Unassembled WGS sequence"/>
</dbReference>
<dbReference type="WBParaSite" id="Pan_g1383.t1">
    <property type="protein sequence ID" value="Pan_g1383.t1"/>
    <property type="gene ID" value="Pan_g1383"/>
</dbReference>
<dbReference type="AlphaFoldDB" id="A0A7E4ZS37"/>
<accession>A0A7E4ZS37</accession>
<reference evidence="1" key="1">
    <citation type="journal article" date="2013" name="Genetics">
        <title>The draft genome and transcriptome of Panagrellus redivivus are shaped by the harsh demands of a free-living lifestyle.</title>
        <authorList>
            <person name="Srinivasan J."/>
            <person name="Dillman A.R."/>
            <person name="Macchietto M.G."/>
            <person name="Heikkinen L."/>
            <person name="Lakso M."/>
            <person name="Fracchia K.M."/>
            <person name="Antoshechkin I."/>
            <person name="Mortazavi A."/>
            <person name="Wong G."/>
            <person name="Sternberg P.W."/>
        </authorList>
    </citation>
    <scope>NUCLEOTIDE SEQUENCE [LARGE SCALE GENOMIC DNA]</scope>
    <source>
        <strain evidence="1">MT8872</strain>
    </source>
</reference>
<evidence type="ECO:0000313" key="1">
    <source>
        <dbReference type="Proteomes" id="UP000492821"/>
    </source>
</evidence>
<sequence length="81" mass="8826">MNAADLFETHPPGLKQVAKRNIEPCICSVCGRRRPVPLLCDREGKTEKSKAIWTTSMMMIVDASASARGSMLAQTAFQCGL</sequence>